<dbReference type="SUPFAM" id="SSF56281">
    <property type="entry name" value="Metallo-hydrolase/oxidoreductase"/>
    <property type="match status" value="1"/>
</dbReference>
<dbReference type="AlphaFoldDB" id="A0A0F9HPW4"/>
<evidence type="ECO:0000259" key="1">
    <source>
        <dbReference type="SMART" id="SM00849"/>
    </source>
</evidence>
<gene>
    <name evidence="2" type="ORF">LCGC14_1971740</name>
</gene>
<sequence length="191" mass="21547">MVFINKEGKFNDNCFLIDGFLFGAPNSLALYVIENNGTRMLIDTSTPDQAKRIIKKLKEYDVYPIHKILLSHAHWDHTAGVNELKALMNDVDIEVLASDNALDNLKNPAAMNDVFEATVEPVEEVTLLKEGDTIDLNGQKLEVFNFFGHTMDSIALFDERNRNIFTGDAIINKSGYTYVQPTFMPPEFNEA</sequence>
<evidence type="ECO:0000313" key="2">
    <source>
        <dbReference type="EMBL" id="KKL83735.1"/>
    </source>
</evidence>
<proteinExistence type="predicted"/>
<organism evidence="2">
    <name type="scientific">marine sediment metagenome</name>
    <dbReference type="NCBI Taxonomy" id="412755"/>
    <lineage>
        <taxon>unclassified sequences</taxon>
        <taxon>metagenomes</taxon>
        <taxon>ecological metagenomes</taxon>
    </lineage>
</organism>
<dbReference type="EMBL" id="LAZR01021898">
    <property type="protein sequence ID" value="KKL83735.1"/>
    <property type="molecule type" value="Genomic_DNA"/>
</dbReference>
<dbReference type="PANTHER" id="PTHR42951">
    <property type="entry name" value="METALLO-BETA-LACTAMASE DOMAIN-CONTAINING"/>
    <property type="match status" value="1"/>
</dbReference>
<name>A0A0F9HPW4_9ZZZZ</name>
<dbReference type="InterPro" id="IPR001279">
    <property type="entry name" value="Metallo-B-lactamas"/>
</dbReference>
<feature type="domain" description="Metallo-beta-lactamase" evidence="1">
    <location>
        <begin position="27"/>
        <end position="183"/>
    </location>
</feature>
<comment type="caution">
    <text evidence="2">The sequence shown here is derived from an EMBL/GenBank/DDBJ whole genome shotgun (WGS) entry which is preliminary data.</text>
</comment>
<dbReference type="Gene3D" id="3.60.15.10">
    <property type="entry name" value="Ribonuclease Z/Hydroxyacylglutathione hydrolase-like"/>
    <property type="match status" value="1"/>
</dbReference>
<dbReference type="InterPro" id="IPR050855">
    <property type="entry name" value="NDM-1-like"/>
</dbReference>
<dbReference type="InterPro" id="IPR036866">
    <property type="entry name" value="RibonucZ/Hydroxyglut_hydro"/>
</dbReference>
<reference evidence="2" key="1">
    <citation type="journal article" date="2015" name="Nature">
        <title>Complex archaea that bridge the gap between prokaryotes and eukaryotes.</title>
        <authorList>
            <person name="Spang A."/>
            <person name="Saw J.H."/>
            <person name="Jorgensen S.L."/>
            <person name="Zaremba-Niedzwiedzka K."/>
            <person name="Martijn J."/>
            <person name="Lind A.E."/>
            <person name="van Eijk R."/>
            <person name="Schleper C."/>
            <person name="Guy L."/>
            <person name="Ettema T.J."/>
        </authorList>
    </citation>
    <scope>NUCLEOTIDE SEQUENCE</scope>
</reference>
<dbReference type="SMART" id="SM00849">
    <property type="entry name" value="Lactamase_B"/>
    <property type="match status" value="1"/>
</dbReference>
<dbReference type="PANTHER" id="PTHR42951:SF22">
    <property type="entry name" value="METALLO BETA-LACTAMASE SUPERFAMILY LIPOPROTEIN"/>
    <property type="match status" value="1"/>
</dbReference>
<feature type="non-terminal residue" evidence="2">
    <location>
        <position position="191"/>
    </location>
</feature>
<protein>
    <recommendedName>
        <fullName evidence="1">Metallo-beta-lactamase domain-containing protein</fullName>
    </recommendedName>
</protein>
<accession>A0A0F9HPW4</accession>
<dbReference type="Pfam" id="PF00753">
    <property type="entry name" value="Lactamase_B"/>
    <property type="match status" value="1"/>
</dbReference>